<evidence type="ECO:0000256" key="6">
    <source>
        <dbReference type="SAM" id="Coils"/>
    </source>
</evidence>
<dbReference type="GO" id="GO:0005794">
    <property type="term" value="C:Golgi apparatus"/>
    <property type="evidence" value="ECO:0007669"/>
    <property type="project" value="TreeGrafter"/>
</dbReference>
<evidence type="ECO:0000256" key="1">
    <source>
        <dbReference type="ARBA" id="ARBA00004141"/>
    </source>
</evidence>
<keyword evidence="6" id="KW-0175">Coiled coil</keyword>
<proteinExistence type="inferred from homology"/>
<dbReference type="EMBL" id="HG970333">
    <property type="status" value="NOT_ANNOTATED_CDS"/>
    <property type="molecule type" value="Genomic_DNA"/>
</dbReference>
<keyword evidence="3 8" id="KW-0812">Transmembrane</keyword>
<dbReference type="PANTHER" id="PTHR12608:SF1">
    <property type="entry name" value="TRANSMEMBRANE PROTEIN 165"/>
    <property type="match status" value="1"/>
</dbReference>
<evidence type="ECO:0008006" key="11">
    <source>
        <dbReference type="Google" id="ProtNLM"/>
    </source>
</evidence>
<evidence type="ECO:0000256" key="5">
    <source>
        <dbReference type="ARBA" id="ARBA00023136"/>
    </source>
</evidence>
<feature type="compositionally biased region" description="Low complexity" evidence="7">
    <location>
        <begin position="454"/>
        <end position="489"/>
    </location>
</feature>
<feature type="transmembrane region" description="Helical" evidence="8">
    <location>
        <begin position="387"/>
        <end position="404"/>
    </location>
</feature>
<feature type="transmembrane region" description="Helical" evidence="8">
    <location>
        <begin position="355"/>
        <end position="375"/>
    </location>
</feature>
<feature type="transmembrane region" description="Helical" evidence="8">
    <location>
        <begin position="325"/>
        <end position="348"/>
    </location>
</feature>
<evidence type="ECO:0000313" key="10">
    <source>
        <dbReference type="EnsemblFungi" id="CEF77331"/>
    </source>
</evidence>
<dbReference type="GO" id="GO:0000329">
    <property type="term" value="C:fungal-type vacuole membrane"/>
    <property type="evidence" value="ECO:0007669"/>
    <property type="project" value="TreeGrafter"/>
</dbReference>
<keyword evidence="9" id="KW-0732">Signal</keyword>
<feature type="compositionally biased region" description="Low complexity" evidence="7">
    <location>
        <begin position="105"/>
        <end position="114"/>
    </location>
</feature>
<evidence type="ECO:0000256" key="8">
    <source>
        <dbReference type="SAM" id="Phobius"/>
    </source>
</evidence>
<comment type="similarity">
    <text evidence="2">Belongs to the GDT1 family.</text>
</comment>
<organism evidence="10">
    <name type="scientific">Gibberella zeae (strain ATCC MYA-4620 / CBS 123657 / FGSC 9075 / NRRL 31084 / PH-1)</name>
    <name type="common">Wheat head blight fungus</name>
    <name type="synonym">Fusarium graminearum</name>
    <dbReference type="NCBI Taxonomy" id="229533"/>
    <lineage>
        <taxon>Eukaryota</taxon>
        <taxon>Fungi</taxon>
        <taxon>Dikarya</taxon>
        <taxon>Ascomycota</taxon>
        <taxon>Pezizomycotina</taxon>
        <taxon>Sordariomycetes</taxon>
        <taxon>Hypocreomycetidae</taxon>
        <taxon>Hypocreales</taxon>
        <taxon>Nectriaceae</taxon>
        <taxon>Fusarium</taxon>
    </lineage>
</organism>
<keyword evidence="5 8" id="KW-0472">Membrane</keyword>
<feature type="region of interest" description="Disordered" evidence="7">
    <location>
        <begin position="447"/>
        <end position="489"/>
    </location>
</feature>
<evidence type="ECO:0000256" key="3">
    <source>
        <dbReference type="ARBA" id="ARBA00022692"/>
    </source>
</evidence>
<feature type="transmembrane region" description="Helical" evidence="8">
    <location>
        <begin position="571"/>
        <end position="589"/>
    </location>
</feature>
<dbReference type="InterPro" id="IPR049555">
    <property type="entry name" value="GDT1-like_CS"/>
</dbReference>
<accession>A0A0E0S1F6</accession>
<feature type="region of interest" description="Disordered" evidence="7">
    <location>
        <begin position="51"/>
        <end position="114"/>
    </location>
</feature>
<keyword evidence="4 8" id="KW-1133">Transmembrane helix</keyword>
<feature type="region of interest" description="Disordered" evidence="7">
    <location>
        <begin position="144"/>
        <end position="315"/>
    </location>
</feature>
<feature type="chain" id="PRO_5009750528" description="GDT1 family protein" evidence="9">
    <location>
        <begin position="38"/>
        <end position="594"/>
    </location>
</feature>
<gene>
    <name evidence="10" type="primary">FG08873.1</name>
</gene>
<dbReference type="GO" id="GO:0032472">
    <property type="term" value="P:Golgi calcium ion transport"/>
    <property type="evidence" value="ECO:0007669"/>
    <property type="project" value="TreeGrafter"/>
</dbReference>
<dbReference type="InterPro" id="IPR001727">
    <property type="entry name" value="GDT1-like"/>
</dbReference>
<feature type="compositionally biased region" description="Basic and acidic residues" evidence="7">
    <location>
        <begin position="192"/>
        <end position="203"/>
    </location>
</feature>
<feature type="compositionally biased region" description="Basic and acidic residues" evidence="7">
    <location>
        <begin position="225"/>
        <end position="255"/>
    </location>
</feature>
<evidence type="ECO:0000256" key="2">
    <source>
        <dbReference type="ARBA" id="ARBA00009190"/>
    </source>
</evidence>
<accession>A0A098DHB0</accession>
<evidence type="ECO:0000256" key="9">
    <source>
        <dbReference type="SAM" id="SignalP"/>
    </source>
</evidence>
<dbReference type="Pfam" id="PF01169">
    <property type="entry name" value="GDT1"/>
    <property type="match status" value="2"/>
</dbReference>
<evidence type="ECO:0000256" key="4">
    <source>
        <dbReference type="ARBA" id="ARBA00022989"/>
    </source>
</evidence>
<sequence>MSTFPSSLNKQSQLPIMKIRTTHSPLILLLLPALANALSSHDVTDIPGPVAITEQTDGLPEAGVKRHDIPTKDAPVDGRDGKPHHGPFIETDDHKKPAEVLPDVGSPAAVGSASGPATGAGAGVGAGAAIVPEAGAAAKVDASSEALPELKGRPDDPTVVDGAKIPETNDGVMFDKDRVHAQQGTTGTEGGVTERYKARKLEEDLAGEETFRKPASPKEAPPLPHSEEEKIRASGGDKTEKTEDQASGEKADDVIPKPAKPIISNDDDHDYTAGLGKPADLPDRPSGQNKPVQDATKAPPVDLSRGTTHDGHHDDESIIQPFHSFVLSFTMILVSEVGDKTFLVAALMAMKHDRMVVFTAAFGALLVMTVLSAVLGHAVPALIPKRVTSFLAAGLFFVFGAKLMREGMQMDPNEGVSAEMHEVEQELAEKEKEMGRKRGDSVSAYTLEMGMNGNGNSNGRRSRPSNRLMSPPRSPSQSPVRDSRSGSGAVSSVVQGATNLCSLLLSPAWVQTFIMTFLGEWGDRSQIATIAMAAGQDYWWVTLGATCGHAICTGVAVIGGRAIAGRVSLKVVTVGGATAFLVFGVIYLLESLYS</sequence>
<dbReference type="GO" id="GO:0005384">
    <property type="term" value="F:manganese ion transmembrane transporter activity"/>
    <property type="evidence" value="ECO:0007669"/>
    <property type="project" value="TreeGrafter"/>
</dbReference>
<feature type="transmembrane region" description="Helical" evidence="8">
    <location>
        <begin position="538"/>
        <end position="559"/>
    </location>
</feature>
<feature type="signal peptide" evidence="9">
    <location>
        <begin position="1"/>
        <end position="37"/>
    </location>
</feature>
<protein>
    <recommendedName>
        <fullName evidence="11">GDT1 family protein</fullName>
    </recommendedName>
</protein>
<reference evidence="10" key="1">
    <citation type="journal article" date="2007" name="Science">
        <title>The Fusarium graminearum genome reveals a link between localized polymorphism and pathogen specialization.</title>
        <authorList>
            <person name="Cuomo C.A."/>
            <person name="Gueldener U."/>
            <person name="Xu J.-R."/>
            <person name="Trail F."/>
            <person name="Turgeon B.G."/>
            <person name="Di Pietro A."/>
            <person name="Walton J.D."/>
            <person name="Ma L.-J."/>
            <person name="Baker S.E."/>
            <person name="Rep M."/>
            <person name="Adam G."/>
            <person name="Antoniw J."/>
            <person name="Baldwin T."/>
            <person name="Calvo S.E."/>
            <person name="Chang Y.-L."/>
            <person name="DeCaprio D."/>
            <person name="Gale L.R."/>
            <person name="Gnerre S."/>
            <person name="Goswami R.S."/>
            <person name="Hammond-Kosack K."/>
            <person name="Harris L.J."/>
            <person name="Hilburn K."/>
            <person name="Kennell J.C."/>
            <person name="Kroken S."/>
            <person name="Magnuson J.K."/>
            <person name="Mannhaupt G."/>
            <person name="Mauceli E.W."/>
            <person name="Mewes H.-W."/>
            <person name="Mitterbauer R."/>
            <person name="Muehlbauer G."/>
            <person name="Muensterkoetter M."/>
            <person name="Nelson D."/>
            <person name="O'Donnell K."/>
            <person name="Ouellet T."/>
            <person name="Qi W."/>
            <person name="Quesneville H."/>
            <person name="Roncero M.I.G."/>
            <person name="Seong K.-Y."/>
            <person name="Tetko I.V."/>
            <person name="Urban M."/>
            <person name="Waalwijk C."/>
            <person name="Ward T.J."/>
            <person name="Yao J."/>
            <person name="Birren B.W."/>
            <person name="Kistler H.C."/>
        </authorList>
    </citation>
    <scope>NUCLEOTIDE SEQUENCE [LARGE SCALE GENOMIC DNA]</scope>
    <source>
        <strain evidence="10">PH-1 / ATCC MYA-4620 / FGSC 9075 / NRRL 31084</strain>
    </source>
</reference>
<dbReference type="AlphaFoldDB" id="A0A098DHB0"/>
<dbReference type="GO" id="GO:0015085">
    <property type="term" value="F:calcium ion transmembrane transporter activity"/>
    <property type="evidence" value="ECO:0007669"/>
    <property type="project" value="TreeGrafter"/>
</dbReference>
<dbReference type="PANTHER" id="PTHR12608">
    <property type="entry name" value="TRANSMEMBRANE PROTEIN HTP-1 RELATED"/>
    <property type="match status" value="1"/>
</dbReference>
<comment type="subcellular location">
    <subcellularLocation>
        <location evidence="1">Membrane</location>
        <topology evidence="1">Multi-pass membrane protein</topology>
    </subcellularLocation>
</comment>
<evidence type="ECO:0000256" key="7">
    <source>
        <dbReference type="SAM" id="MobiDB-lite"/>
    </source>
</evidence>
<reference evidence="10" key="2">
    <citation type="journal article" date="2010" name="Nature">
        <title>Comparative genomics reveals mobile pathogenicity chromosomes in Fusarium.</title>
        <authorList>
            <person name="Ma L.J."/>
            <person name="van der Does H.C."/>
            <person name="Borkovich K.A."/>
            <person name="Coleman J.J."/>
            <person name="Daboussi M.J."/>
            <person name="Di Pietro A."/>
            <person name="Dufresne M."/>
            <person name="Freitag M."/>
            <person name="Grabherr M."/>
            <person name="Henrissat B."/>
            <person name="Houterman P.M."/>
            <person name="Kang S."/>
            <person name="Shim W.B."/>
            <person name="Woloshuk C."/>
            <person name="Xie X."/>
            <person name="Xu J.R."/>
            <person name="Antoniw J."/>
            <person name="Baker S.E."/>
            <person name="Bluhm B.H."/>
            <person name="Breakspear A."/>
            <person name="Brown D.W."/>
            <person name="Butchko R.A."/>
            <person name="Chapman S."/>
            <person name="Coulson R."/>
            <person name="Coutinho P.M."/>
            <person name="Danchin E.G."/>
            <person name="Diener A."/>
            <person name="Gale L.R."/>
            <person name="Gardiner D.M."/>
            <person name="Goff S."/>
            <person name="Hammond-Kosack K.E."/>
            <person name="Hilburn K."/>
            <person name="Hua-Van A."/>
            <person name="Jonkers W."/>
            <person name="Kazan K."/>
            <person name="Kodira C.D."/>
            <person name="Koehrsen M."/>
            <person name="Kumar L."/>
            <person name="Lee Y.H."/>
            <person name="Li L."/>
            <person name="Manners J.M."/>
            <person name="Miranda-Saavedra D."/>
            <person name="Mukherjee M."/>
            <person name="Park G."/>
            <person name="Park J."/>
            <person name="Park S.Y."/>
            <person name="Proctor R.H."/>
            <person name="Regev A."/>
            <person name="Ruiz-Roldan M.C."/>
            <person name="Sain D."/>
            <person name="Sakthikumar S."/>
            <person name="Sykes S."/>
            <person name="Schwartz D.C."/>
            <person name="Turgeon B.G."/>
            <person name="Wapinski I."/>
            <person name="Yoder O."/>
            <person name="Young S."/>
            <person name="Zeng Q."/>
            <person name="Zhou S."/>
            <person name="Galagan J."/>
            <person name="Cuomo C.A."/>
            <person name="Kistler H.C."/>
            <person name="Rep M."/>
        </authorList>
    </citation>
    <scope>GENOME REANNOTATION</scope>
    <source>
        <strain evidence="10">PH-1 / ATCC MYA-4620 / FGSC 9075 / NRRL 31084</strain>
    </source>
</reference>
<dbReference type="PROSITE" id="PS01214">
    <property type="entry name" value="UPF0016"/>
    <property type="match status" value="1"/>
</dbReference>
<dbReference type="GO" id="GO:0032468">
    <property type="term" value="P:Golgi calcium ion homeostasis"/>
    <property type="evidence" value="ECO:0007669"/>
    <property type="project" value="TreeGrafter"/>
</dbReference>
<reference evidence="10" key="3">
    <citation type="submission" date="2017-01" db="UniProtKB">
        <authorList>
            <consortium name="EnsemblFungi"/>
        </authorList>
    </citation>
    <scope>IDENTIFICATION</scope>
    <source>
        <strain evidence="10">PH-1 / ATCC MYA-4620 / FGSC 9075 / NRRL 31084</strain>
    </source>
</reference>
<feature type="transmembrane region" description="Helical" evidence="8">
    <location>
        <begin position="500"/>
        <end position="518"/>
    </location>
</feature>
<dbReference type="EnsemblFungi" id="CEF77331">
    <property type="protein sequence ID" value="CEF77331"/>
    <property type="gene ID" value="FGRRES_08873_M"/>
</dbReference>
<feature type="compositionally biased region" description="Basic and acidic residues" evidence="7">
    <location>
        <begin position="63"/>
        <end position="83"/>
    </location>
</feature>
<name>A0A098DHB0_GIBZE</name>
<feature type="coiled-coil region" evidence="6">
    <location>
        <begin position="413"/>
        <end position="440"/>
    </location>
</feature>